<reference evidence="1" key="1">
    <citation type="submission" date="2019-04" db="EMBL/GenBank/DDBJ databases">
        <authorList>
            <person name="Alioto T."/>
            <person name="Alioto T."/>
        </authorList>
    </citation>
    <scope>NUCLEOTIDE SEQUENCE [LARGE SCALE GENOMIC DNA]</scope>
</reference>
<organism evidence="1 2">
    <name type="scientific">Marmota monax</name>
    <name type="common">Woodchuck</name>
    <dbReference type="NCBI Taxonomy" id="9995"/>
    <lineage>
        <taxon>Eukaryota</taxon>
        <taxon>Metazoa</taxon>
        <taxon>Chordata</taxon>
        <taxon>Craniata</taxon>
        <taxon>Vertebrata</taxon>
        <taxon>Euteleostomi</taxon>
        <taxon>Mammalia</taxon>
        <taxon>Eutheria</taxon>
        <taxon>Euarchontoglires</taxon>
        <taxon>Glires</taxon>
        <taxon>Rodentia</taxon>
        <taxon>Sciuromorpha</taxon>
        <taxon>Sciuridae</taxon>
        <taxon>Xerinae</taxon>
        <taxon>Marmotini</taxon>
        <taxon>Marmota</taxon>
    </lineage>
</organism>
<dbReference type="Proteomes" id="UP000335636">
    <property type="component" value="Unassembled WGS sequence"/>
</dbReference>
<gene>
    <name evidence="1" type="ORF">MONAX_5E008492</name>
</gene>
<evidence type="ECO:0000313" key="1">
    <source>
        <dbReference type="EMBL" id="VTJ68161.1"/>
    </source>
</evidence>
<sequence>MLIHRALGSGEAALERALICACAAQPRVLDNSQPACRPNAIVPRVRDGVSGLCTLPTLFSTPTGRQRSVFGVFEWHTDFLIGRAEGSPPLCGWRRGLPDS</sequence>
<dbReference type="EMBL" id="CABDUW010000415">
    <property type="protein sequence ID" value="VTJ68161.1"/>
    <property type="molecule type" value="Genomic_DNA"/>
</dbReference>
<accession>A0A5E4BGR7</accession>
<dbReference type="AlphaFoldDB" id="A0A5E4BGR7"/>
<evidence type="ECO:0000313" key="2">
    <source>
        <dbReference type="Proteomes" id="UP000335636"/>
    </source>
</evidence>
<keyword evidence="2" id="KW-1185">Reference proteome</keyword>
<name>A0A5E4BGR7_MARMO</name>
<comment type="caution">
    <text evidence="1">The sequence shown here is derived from an EMBL/GenBank/DDBJ whole genome shotgun (WGS) entry which is preliminary data.</text>
</comment>
<feature type="non-terminal residue" evidence="1">
    <location>
        <position position="100"/>
    </location>
</feature>
<proteinExistence type="predicted"/>
<protein>
    <submittedName>
        <fullName evidence="1">Uncharacterized protein</fullName>
    </submittedName>
</protein>